<evidence type="ECO:0000313" key="3">
    <source>
        <dbReference type="Proteomes" id="UP000077202"/>
    </source>
</evidence>
<evidence type="ECO:0000313" key="2">
    <source>
        <dbReference type="EMBL" id="OAE29671.1"/>
    </source>
</evidence>
<feature type="compositionally biased region" description="Basic and acidic residues" evidence="1">
    <location>
        <begin position="7"/>
        <end position="22"/>
    </location>
</feature>
<reference evidence="2" key="1">
    <citation type="submission" date="2016-03" db="EMBL/GenBank/DDBJ databases">
        <title>Mechanisms controlling the formation of the plant cell surface in tip-growing cells are functionally conserved among land plants.</title>
        <authorList>
            <person name="Honkanen S."/>
            <person name="Jones V.A."/>
            <person name="Morieri G."/>
            <person name="Champion C."/>
            <person name="Hetherington A.J."/>
            <person name="Kelly S."/>
            <person name="Saint-Marcoux D."/>
            <person name="Proust H."/>
            <person name="Prescott H."/>
            <person name="Dolan L."/>
        </authorList>
    </citation>
    <scope>NUCLEOTIDE SEQUENCE [LARGE SCALE GENOMIC DNA]</scope>
    <source>
        <tissue evidence="2">Whole gametophyte</tissue>
    </source>
</reference>
<dbReference type="Proteomes" id="UP000077202">
    <property type="component" value="Unassembled WGS sequence"/>
</dbReference>
<sequence length="136" mass="14383">MVGRFGWAERRDMESTGRQADRPGRLLSAVACREEIGGPAKREQLFHISLDGGHPCNKSLGGQRASSRVAPGATGGSSATARPGDENADPFITDGRGISRLPSRGVSFPVGRDQVHGGGAIMQQSSSRVLVTRKEE</sequence>
<feature type="compositionally biased region" description="Low complexity" evidence="1">
    <location>
        <begin position="70"/>
        <end position="82"/>
    </location>
</feature>
<keyword evidence="3" id="KW-1185">Reference proteome</keyword>
<dbReference type="EMBL" id="LVLJ01001434">
    <property type="protein sequence ID" value="OAE29671.1"/>
    <property type="molecule type" value="Genomic_DNA"/>
</dbReference>
<feature type="region of interest" description="Disordered" evidence="1">
    <location>
        <begin position="1"/>
        <end position="22"/>
    </location>
</feature>
<name>A0A176WAP2_MARPO</name>
<dbReference type="AlphaFoldDB" id="A0A176WAP2"/>
<organism evidence="2 3">
    <name type="scientific">Marchantia polymorpha subsp. ruderalis</name>
    <dbReference type="NCBI Taxonomy" id="1480154"/>
    <lineage>
        <taxon>Eukaryota</taxon>
        <taxon>Viridiplantae</taxon>
        <taxon>Streptophyta</taxon>
        <taxon>Embryophyta</taxon>
        <taxon>Marchantiophyta</taxon>
        <taxon>Marchantiopsida</taxon>
        <taxon>Marchantiidae</taxon>
        <taxon>Marchantiales</taxon>
        <taxon>Marchantiaceae</taxon>
        <taxon>Marchantia</taxon>
    </lineage>
</organism>
<comment type="caution">
    <text evidence="2">The sequence shown here is derived from an EMBL/GenBank/DDBJ whole genome shotgun (WGS) entry which is preliminary data.</text>
</comment>
<accession>A0A176WAP2</accession>
<evidence type="ECO:0000256" key="1">
    <source>
        <dbReference type="SAM" id="MobiDB-lite"/>
    </source>
</evidence>
<proteinExistence type="predicted"/>
<feature type="region of interest" description="Disordered" evidence="1">
    <location>
        <begin position="52"/>
        <end position="136"/>
    </location>
</feature>
<protein>
    <submittedName>
        <fullName evidence="2">Uncharacterized protein</fullName>
    </submittedName>
</protein>
<gene>
    <name evidence="2" type="ORF">AXG93_509s1230</name>
</gene>